<dbReference type="Pfam" id="PF03808">
    <property type="entry name" value="Glyco_tran_WecG"/>
    <property type="match status" value="1"/>
</dbReference>
<dbReference type="PANTHER" id="PTHR34136:SF1">
    <property type="entry name" value="UDP-N-ACETYL-D-MANNOSAMINURONIC ACID TRANSFERASE"/>
    <property type="match status" value="1"/>
</dbReference>
<keyword evidence="2" id="KW-0808">Transferase</keyword>
<evidence type="ECO:0000313" key="4">
    <source>
        <dbReference type="Proteomes" id="UP001304671"/>
    </source>
</evidence>
<evidence type="ECO:0000256" key="1">
    <source>
        <dbReference type="ARBA" id="ARBA00022676"/>
    </source>
</evidence>
<evidence type="ECO:0000256" key="2">
    <source>
        <dbReference type="ARBA" id="ARBA00022679"/>
    </source>
</evidence>
<dbReference type="Proteomes" id="UP001304671">
    <property type="component" value="Unassembled WGS sequence"/>
</dbReference>
<dbReference type="PANTHER" id="PTHR34136">
    <property type="match status" value="1"/>
</dbReference>
<accession>A0ABU5QL27</accession>
<evidence type="ECO:0000313" key="3">
    <source>
        <dbReference type="EMBL" id="MEA5257748.1"/>
    </source>
</evidence>
<dbReference type="InterPro" id="IPR004629">
    <property type="entry name" value="WecG_TagA_CpsF"/>
</dbReference>
<gene>
    <name evidence="3" type="ORF">VB264_08125</name>
</gene>
<reference evidence="3 4" key="1">
    <citation type="submission" date="2023-12" db="EMBL/GenBank/DDBJ databases">
        <title>Novel species of the genus Arcicella isolated from rivers.</title>
        <authorList>
            <person name="Lu H."/>
        </authorList>
    </citation>
    <scope>NUCLEOTIDE SEQUENCE [LARGE SCALE GENOMIC DNA]</scope>
    <source>
        <strain evidence="3 4">LMG 21963</strain>
    </source>
</reference>
<dbReference type="RefSeq" id="WP_323248340.1">
    <property type="nucleotide sequence ID" value="NZ_JAYFUL010000009.1"/>
</dbReference>
<dbReference type="EMBL" id="JAYFUL010000009">
    <property type="protein sequence ID" value="MEA5257748.1"/>
    <property type="molecule type" value="Genomic_DNA"/>
</dbReference>
<protein>
    <submittedName>
        <fullName evidence="3">WecB/TagA/CpsF family glycosyltransferase</fullName>
    </submittedName>
</protein>
<sequence length="247" mass="27399">MAQQKLISINITLGSYQQIVADIISLAKKRYSSYVCVANVHMCIEAYNSKEFANIVNSADIVTADGKPLCVGLKLINGIDQERVAGMDLTPSLLKEAELNNIKVFLYGSTDEVLEKIQKVAKEKYPNLAIVGAISPPFRVLSEAEIANDINTINDSGAGLVLVALGCPKQEKWMYSMKGKIKGVMVGVGGAFPVFAGIQPRAPKWMQDYSLEWLHRLSQDPKRLFKRYFVTNSLFISLLIKEKIRTI</sequence>
<comment type="caution">
    <text evidence="3">The sequence shown here is derived from an EMBL/GenBank/DDBJ whole genome shotgun (WGS) entry which is preliminary data.</text>
</comment>
<dbReference type="CDD" id="cd06533">
    <property type="entry name" value="Glyco_transf_WecG_TagA"/>
    <property type="match status" value="1"/>
</dbReference>
<dbReference type="NCBIfam" id="TIGR00696">
    <property type="entry name" value="wecG_tagA_cpsF"/>
    <property type="match status" value="1"/>
</dbReference>
<organism evidence="3 4">
    <name type="scientific">Arcicella aquatica</name>
    <dbReference type="NCBI Taxonomy" id="217141"/>
    <lineage>
        <taxon>Bacteria</taxon>
        <taxon>Pseudomonadati</taxon>
        <taxon>Bacteroidota</taxon>
        <taxon>Cytophagia</taxon>
        <taxon>Cytophagales</taxon>
        <taxon>Flectobacillaceae</taxon>
        <taxon>Arcicella</taxon>
    </lineage>
</organism>
<keyword evidence="4" id="KW-1185">Reference proteome</keyword>
<name>A0ABU5QL27_9BACT</name>
<keyword evidence="1" id="KW-0328">Glycosyltransferase</keyword>
<proteinExistence type="predicted"/>